<name>A0A418Y6D9_9BURK</name>
<feature type="non-terminal residue" evidence="2">
    <location>
        <position position="1"/>
    </location>
</feature>
<dbReference type="InterPro" id="IPR006058">
    <property type="entry name" value="2Fe2S_fd_BS"/>
</dbReference>
<keyword evidence="3" id="KW-1185">Reference proteome</keyword>
<dbReference type="SUPFAM" id="SSF54292">
    <property type="entry name" value="2Fe-2S ferredoxin-like"/>
    <property type="match status" value="1"/>
</dbReference>
<dbReference type="OrthoDB" id="544091at2"/>
<evidence type="ECO:0000259" key="1">
    <source>
        <dbReference type="PROSITE" id="PS51085"/>
    </source>
</evidence>
<comment type="caution">
    <text evidence="2">The sequence shown here is derived from an EMBL/GenBank/DDBJ whole genome shotgun (WGS) entry which is preliminary data.</text>
</comment>
<dbReference type="InterPro" id="IPR012675">
    <property type="entry name" value="Beta-grasp_dom_sf"/>
</dbReference>
<proteinExistence type="predicted"/>
<reference evidence="2 3" key="1">
    <citation type="submission" date="2018-09" db="EMBL/GenBank/DDBJ databases">
        <authorList>
            <person name="Zhu H."/>
        </authorList>
    </citation>
    <scope>NUCLEOTIDE SEQUENCE [LARGE SCALE GENOMIC DNA]</scope>
    <source>
        <strain evidence="2 3">K1S02-61</strain>
    </source>
</reference>
<sequence length="111" mass="11605">RGWPGNRLHREYFAGAARASAEDKPFGLRIASSGQLVHVAPDVSALDALAAAGIALPSSCLAGVCGTCITGVLEGEPEHRDQVLDATEKARNNCFAPCCSRARSDVLTLDL</sequence>
<feature type="domain" description="2Fe-2S ferredoxin-type" evidence="1">
    <location>
        <begin position="26"/>
        <end position="111"/>
    </location>
</feature>
<protein>
    <recommendedName>
        <fullName evidence="1">2Fe-2S ferredoxin-type domain-containing protein</fullName>
    </recommendedName>
</protein>
<organism evidence="2 3">
    <name type="scientific">Massilia cavernae</name>
    <dbReference type="NCBI Taxonomy" id="2320864"/>
    <lineage>
        <taxon>Bacteria</taxon>
        <taxon>Pseudomonadati</taxon>
        <taxon>Pseudomonadota</taxon>
        <taxon>Betaproteobacteria</taxon>
        <taxon>Burkholderiales</taxon>
        <taxon>Oxalobacteraceae</taxon>
        <taxon>Telluria group</taxon>
        <taxon>Massilia</taxon>
    </lineage>
</organism>
<dbReference type="PROSITE" id="PS51085">
    <property type="entry name" value="2FE2S_FER_2"/>
    <property type="match status" value="1"/>
</dbReference>
<dbReference type="RefSeq" id="WP_147373792.1">
    <property type="nucleotide sequence ID" value="NZ_QYUP01000045.1"/>
</dbReference>
<dbReference type="Proteomes" id="UP000284006">
    <property type="component" value="Unassembled WGS sequence"/>
</dbReference>
<gene>
    <name evidence="2" type="ORF">D3872_04800</name>
</gene>
<dbReference type="PROSITE" id="PS00197">
    <property type="entry name" value="2FE2S_FER_1"/>
    <property type="match status" value="1"/>
</dbReference>
<evidence type="ECO:0000313" key="2">
    <source>
        <dbReference type="EMBL" id="RJG23223.1"/>
    </source>
</evidence>
<dbReference type="Gene3D" id="3.10.20.30">
    <property type="match status" value="1"/>
</dbReference>
<dbReference type="Pfam" id="PF00111">
    <property type="entry name" value="Fer2"/>
    <property type="match status" value="1"/>
</dbReference>
<dbReference type="CDD" id="cd00207">
    <property type="entry name" value="fer2"/>
    <property type="match status" value="1"/>
</dbReference>
<dbReference type="InterPro" id="IPR001041">
    <property type="entry name" value="2Fe-2S_ferredoxin-type"/>
</dbReference>
<evidence type="ECO:0000313" key="3">
    <source>
        <dbReference type="Proteomes" id="UP000284006"/>
    </source>
</evidence>
<dbReference type="InterPro" id="IPR036010">
    <property type="entry name" value="2Fe-2S_ferredoxin-like_sf"/>
</dbReference>
<dbReference type="GO" id="GO:0051537">
    <property type="term" value="F:2 iron, 2 sulfur cluster binding"/>
    <property type="evidence" value="ECO:0007669"/>
    <property type="project" value="InterPro"/>
</dbReference>
<dbReference type="EMBL" id="QYUP01000045">
    <property type="protein sequence ID" value="RJG23223.1"/>
    <property type="molecule type" value="Genomic_DNA"/>
</dbReference>
<dbReference type="AlphaFoldDB" id="A0A418Y6D9"/>
<accession>A0A418Y6D9</accession>